<dbReference type="EMBL" id="JAOYFB010000004">
    <property type="protein sequence ID" value="KAK4013898.1"/>
    <property type="molecule type" value="Genomic_DNA"/>
</dbReference>
<keyword evidence="3" id="KW-1185">Reference proteome</keyword>
<gene>
    <name evidence="2" type="ORF">OUZ56_026450</name>
</gene>
<evidence type="ECO:0000256" key="1">
    <source>
        <dbReference type="SAM" id="Phobius"/>
    </source>
</evidence>
<name>A0ABQ9ZM66_9CRUS</name>
<reference evidence="2 3" key="1">
    <citation type="journal article" date="2023" name="Nucleic Acids Res.">
        <title>The hologenome of Daphnia magna reveals possible DNA methylation and microbiome-mediated evolution of the host genome.</title>
        <authorList>
            <person name="Chaturvedi A."/>
            <person name="Li X."/>
            <person name="Dhandapani V."/>
            <person name="Marshall H."/>
            <person name="Kissane S."/>
            <person name="Cuenca-Cambronero M."/>
            <person name="Asole G."/>
            <person name="Calvet F."/>
            <person name="Ruiz-Romero M."/>
            <person name="Marangio P."/>
            <person name="Guigo R."/>
            <person name="Rago D."/>
            <person name="Mirbahai L."/>
            <person name="Eastwood N."/>
            <person name="Colbourne J.K."/>
            <person name="Zhou J."/>
            <person name="Mallon E."/>
            <person name="Orsini L."/>
        </authorList>
    </citation>
    <scope>NUCLEOTIDE SEQUENCE [LARGE SCALE GENOMIC DNA]</scope>
    <source>
        <strain evidence="2">LRV0_1</strain>
    </source>
</reference>
<accession>A0ABQ9ZM66</accession>
<keyword evidence="1" id="KW-1133">Transmembrane helix</keyword>
<comment type="caution">
    <text evidence="2">The sequence shown here is derived from an EMBL/GenBank/DDBJ whole genome shotgun (WGS) entry which is preliminary data.</text>
</comment>
<sequence length="69" mass="7565">MYLSVEVGVPTPNMLKVAYDYLLKKSTLNVNILTTPPYIVVAVSVSYTISLFCKVVNGILRQGDQSSLV</sequence>
<keyword evidence="1" id="KW-0812">Transmembrane</keyword>
<protein>
    <submittedName>
        <fullName evidence="2">Uncharacterized protein</fullName>
    </submittedName>
</protein>
<feature type="transmembrane region" description="Helical" evidence="1">
    <location>
        <begin position="38"/>
        <end position="60"/>
    </location>
</feature>
<organism evidence="2 3">
    <name type="scientific">Daphnia magna</name>
    <dbReference type="NCBI Taxonomy" id="35525"/>
    <lineage>
        <taxon>Eukaryota</taxon>
        <taxon>Metazoa</taxon>
        <taxon>Ecdysozoa</taxon>
        <taxon>Arthropoda</taxon>
        <taxon>Crustacea</taxon>
        <taxon>Branchiopoda</taxon>
        <taxon>Diplostraca</taxon>
        <taxon>Cladocera</taxon>
        <taxon>Anomopoda</taxon>
        <taxon>Daphniidae</taxon>
        <taxon>Daphnia</taxon>
    </lineage>
</organism>
<evidence type="ECO:0000313" key="2">
    <source>
        <dbReference type="EMBL" id="KAK4013898.1"/>
    </source>
</evidence>
<proteinExistence type="predicted"/>
<evidence type="ECO:0000313" key="3">
    <source>
        <dbReference type="Proteomes" id="UP001234178"/>
    </source>
</evidence>
<keyword evidence="1" id="KW-0472">Membrane</keyword>
<dbReference type="Proteomes" id="UP001234178">
    <property type="component" value="Unassembled WGS sequence"/>
</dbReference>